<evidence type="ECO:0000313" key="1">
    <source>
        <dbReference type="EMBL" id="QKU35226.1"/>
    </source>
</evidence>
<dbReference type="RefSeq" id="YP_010781884.1">
    <property type="nucleotide sequence ID" value="NC_075039.1"/>
</dbReference>
<dbReference type="KEGG" id="vg:80518648"/>
<dbReference type="EMBL" id="KY523104">
    <property type="protein sequence ID" value="QKU35226.1"/>
    <property type="molecule type" value="Genomic_DNA"/>
</dbReference>
<organism evidence="1">
    <name type="scientific">Tupanvirus soda lake</name>
    <dbReference type="NCBI Taxonomy" id="2126985"/>
    <lineage>
        <taxon>Viruses</taxon>
        <taxon>Varidnaviria</taxon>
        <taxon>Bamfordvirae</taxon>
        <taxon>Nucleocytoviricota</taxon>
        <taxon>Megaviricetes</taxon>
        <taxon>Imitervirales</taxon>
        <taxon>Mimiviridae</taxon>
        <taxon>Megamimivirinae</taxon>
        <taxon>Tupanvirus</taxon>
        <taxon>Tupanvirus salinum</taxon>
    </lineage>
</organism>
<dbReference type="GeneID" id="80518648"/>
<protein>
    <submittedName>
        <fullName evidence="1">HNH endonuclease</fullName>
    </submittedName>
</protein>
<sequence length="529" mass="61732">MTKYPTDWAYGIPRGSISDRKTSLSLRISNGKKVYNFSYPISNFSSKTECLKHVEQERIKKSHELGLTRNEIRFIDKDTIDVKLTGDKTFKTDAKFLKIVNKYPLQAKSKREKGITRFYVVAQDKKKTFQFTKLITNFKIVEYVNGNTLDLREINMKEFGFGINVVKKQNKIDTDQIKDISKYYFLDVNELPKNKWILGSVEGTLFFRDKDKDKVLTMRTKNYNGQIQSKTYKVADYGSVDKTILEAKKYMINCAHYSNTVKNKIRILDDYLEVMLDEDDIMKTDLIFLPLFIPNRDKLSAPIIITSVIYASINNKYAKAYIRSNGKVINYHKFIMGSAMIDHINGDSLDNRLINLRFTNYSHNNSNKFANNPTDITGVTHGKDKTGEYYRARLKYNGEEQNRFFYISPHGENSKLYATMFRKHILELNPITDDLTKLPLTKSDIGLIEKSIVRTKQYLTNVENRICYNVNDYLIDISKDVLSENHKKAIHKYYLTIQAFRIENLLVRVTKLQELLKNINLKYIKTIEI</sequence>
<accession>A0A6N1NUM9</accession>
<proteinExistence type="predicted"/>
<keyword evidence="1" id="KW-0540">Nuclease</keyword>
<name>A0A6N1NUM9_9VIRU</name>
<dbReference type="SUPFAM" id="SSF54060">
    <property type="entry name" value="His-Me finger endonucleases"/>
    <property type="match status" value="1"/>
</dbReference>
<keyword evidence="1" id="KW-0378">Hydrolase</keyword>
<dbReference type="GO" id="GO:0004519">
    <property type="term" value="F:endonuclease activity"/>
    <property type="evidence" value="ECO:0007669"/>
    <property type="project" value="UniProtKB-KW"/>
</dbReference>
<keyword evidence="1" id="KW-0255">Endonuclease</keyword>
<reference evidence="1" key="1">
    <citation type="submission" date="2017-01" db="EMBL/GenBank/DDBJ databases">
        <authorList>
            <person name="Assis F.L."/>
            <person name="Abrahao J.S."/>
            <person name="Silva L."/>
            <person name="Khalil J.B."/>
            <person name="Rodrigues R."/>
            <person name="Silva L.S."/>
            <person name="Arantes T."/>
            <person name="Boratto P."/>
            <person name="Andrade M."/>
            <person name="Kroon E.G."/>
            <person name="Ribeiro B."/>
            <person name="Bergier I."/>
            <person name="Seligmann H."/>
            <person name="Ghigo E."/>
            <person name="Colson P."/>
            <person name="Levasseur A."/>
            <person name="Raoult D."/>
            <person name="Scola B.L."/>
        </authorList>
    </citation>
    <scope>NUCLEOTIDE SEQUENCE</scope>
    <source>
        <strain evidence="1">Soda lake</strain>
    </source>
</reference>
<reference evidence="1" key="2">
    <citation type="journal article" date="2018" name="Nat. Commun.">
        <title>Tailed giant Tupanvirus possesses the most complete translational apparatus of the known virosphere.</title>
        <authorList>
            <person name="Abrahao J."/>
            <person name="Silva L."/>
            <person name="Silva L.S."/>
            <person name="Khalil J.Y.B."/>
            <person name="Rodrigues R."/>
            <person name="Arantes T."/>
            <person name="Assis F."/>
            <person name="Boratto P."/>
            <person name="Andrade M."/>
            <person name="Kroon E.G."/>
            <person name="Ribeiro B."/>
            <person name="Bergier I."/>
            <person name="Seligmann H."/>
            <person name="Ghigo E."/>
            <person name="Colson P."/>
            <person name="Levasseur A."/>
            <person name="Kroemer G."/>
            <person name="Raoult D."/>
            <person name="La Scola B."/>
        </authorList>
    </citation>
    <scope>NUCLEOTIDE SEQUENCE [LARGE SCALE GENOMIC DNA]</scope>
    <source>
        <strain evidence="1">Soda lake</strain>
    </source>
</reference>
<dbReference type="InterPro" id="IPR044925">
    <property type="entry name" value="His-Me_finger_sf"/>
</dbReference>